<feature type="compositionally biased region" description="Basic and acidic residues" evidence="1">
    <location>
        <begin position="166"/>
        <end position="191"/>
    </location>
</feature>
<dbReference type="EMBL" id="JANPWB010000016">
    <property type="protein sequence ID" value="KAJ1081875.1"/>
    <property type="molecule type" value="Genomic_DNA"/>
</dbReference>
<protein>
    <submittedName>
        <fullName evidence="2">Uncharacterized protein</fullName>
    </submittedName>
</protein>
<gene>
    <name evidence="2" type="ORF">NDU88_002048</name>
</gene>
<feature type="region of interest" description="Disordered" evidence="1">
    <location>
        <begin position="147"/>
        <end position="191"/>
    </location>
</feature>
<evidence type="ECO:0000256" key="1">
    <source>
        <dbReference type="SAM" id="MobiDB-lite"/>
    </source>
</evidence>
<organism evidence="2 3">
    <name type="scientific">Pleurodeles waltl</name>
    <name type="common">Iberian ribbed newt</name>
    <dbReference type="NCBI Taxonomy" id="8319"/>
    <lineage>
        <taxon>Eukaryota</taxon>
        <taxon>Metazoa</taxon>
        <taxon>Chordata</taxon>
        <taxon>Craniata</taxon>
        <taxon>Vertebrata</taxon>
        <taxon>Euteleostomi</taxon>
        <taxon>Amphibia</taxon>
        <taxon>Batrachia</taxon>
        <taxon>Caudata</taxon>
        <taxon>Salamandroidea</taxon>
        <taxon>Salamandridae</taxon>
        <taxon>Pleurodelinae</taxon>
        <taxon>Pleurodeles</taxon>
    </lineage>
</organism>
<dbReference type="Proteomes" id="UP001066276">
    <property type="component" value="Chromosome 12"/>
</dbReference>
<evidence type="ECO:0000313" key="2">
    <source>
        <dbReference type="EMBL" id="KAJ1081875.1"/>
    </source>
</evidence>
<accession>A0AAV7L2H5</accession>
<sequence>MSGGNDEIGMECELDYDEEKDLEEGKIPHWQEHLPEYTKKLGVLCSGTGSDSFHSMDRVDCEMGSKTRHAKKRPWGRNLGSDLQTSETGAATAWDDPEVTPRSTLPIGSKLYLRDPGNLKGEVPEFKEWRMVEEAVFQEASGDPIQRLVRTQRKRRSLEPSGIPEDGARPERRTLAVPTWDKDRRPREANP</sequence>
<comment type="caution">
    <text evidence="2">The sequence shown here is derived from an EMBL/GenBank/DDBJ whole genome shotgun (WGS) entry which is preliminary data.</text>
</comment>
<name>A0AAV7L2H5_PLEWA</name>
<proteinExistence type="predicted"/>
<reference evidence="2" key="1">
    <citation type="journal article" date="2022" name="bioRxiv">
        <title>Sequencing and chromosome-scale assembly of the giantPleurodeles waltlgenome.</title>
        <authorList>
            <person name="Brown T."/>
            <person name="Elewa A."/>
            <person name="Iarovenko S."/>
            <person name="Subramanian E."/>
            <person name="Araus A.J."/>
            <person name="Petzold A."/>
            <person name="Susuki M."/>
            <person name="Suzuki K.-i.T."/>
            <person name="Hayashi T."/>
            <person name="Toyoda A."/>
            <person name="Oliveira C."/>
            <person name="Osipova E."/>
            <person name="Leigh N.D."/>
            <person name="Simon A."/>
            <person name="Yun M.H."/>
        </authorList>
    </citation>
    <scope>NUCLEOTIDE SEQUENCE</scope>
    <source>
        <strain evidence="2">20211129_DDA</strain>
        <tissue evidence="2">Liver</tissue>
    </source>
</reference>
<evidence type="ECO:0000313" key="3">
    <source>
        <dbReference type="Proteomes" id="UP001066276"/>
    </source>
</evidence>
<feature type="compositionally biased region" description="Basic residues" evidence="1">
    <location>
        <begin position="66"/>
        <end position="75"/>
    </location>
</feature>
<keyword evidence="3" id="KW-1185">Reference proteome</keyword>
<dbReference type="AlphaFoldDB" id="A0AAV7L2H5"/>
<feature type="region of interest" description="Disordered" evidence="1">
    <location>
        <begin position="64"/>
        <end position="117"/>
    </location>
</feature>